<dbReference type="InterPro" id="IPR006202">
    <property type="entry name" value="Neur_chan_lig-bd"/>
</dbReference>
<feature type="transmembrane region" description="Helical" evidence="1">
    <location>
        <begin position="193"/>
        <end position="214"/>
    </location>
</feature>
<dbReference type="AlphaFoldDB" id="E3NL09"/>
<dbReference type="STRING" id="31234.E3NL09"/>
<organism evidence="4">
    <name type="scientific">Caenorhabditis remanei</name>
    <name type="common">Caenorhabditis vulgaris</name>
    <dbReference type="NCBI Taxonomy" id="31234"/>
    <lineage>
        <taxon>Eukaryota</taxon>
        <taxon>Metazoa</taxon>
        <taxon>Ecdysozoa</taxon>
        <taxon>Nematoda</taxon>
        <taxon>Chromadorea</taxon>
        <taxon>Rhabditida</taxon>
        <taxon>Rhabditina</taxon>
        <taxon>Rhabditomorpha</taxon>
        <taxon>Rhabditoidea</taxon>
        <taxon>Rhabditidae</taxon>
        <taxon>Peloderinae</taxon>
        <taxon>Caenorhabditis</taxon>
    </lineage>
</organism>
<accession>E3NL09</accession>
<dbReference type="GO" id="GO:0005230">
    <property type="term" value="F:extracellular ligand-gated monoatomic ion channel activity"/>
    <property type="evidence" value="ECO:0007669"/>
    <property type="project" value="InterPro"/>
</dbReference>
<evidence type="ECO:0000256" key="1">
    <source>
        <dbReference type="SAM" id="Phobius"/>
    </source>
</evidence>
<dbReference type="EMBL" id="DS268853">
    <property type="protein sequence ID" value="EFP03972.1"/>
    <property type="molecule type" value="Genomic_DNA"/>
</dbReference>
<dbReference type="GO" id="GO:0016020">
    <property type="term" value="C:membrane"/>
    <property type="evidence" value="ECO:0007669"/>
    <property type="project" value="InterPro"/>
</dbReference>
<dbReference type="OrthoDB" id="5870453at2759"/>
<evidence type="ECO:0000313" key="3">
    <source>
        <dbReference type="EMBL" id="EFP03972.1"/>
    </source>
</evidence>
<dbReference type="Pfam" id="PF02931">
    <property type="entry name" value="Neur_chan_LBD"/>
    <property type="match status" value="1"/>
</dbReference>
<evidence type="ECO:0000313" key="4">
    <source>
        <dbReference type="Proteomes" id="UP000008281"/>
    </source>
</evidence>
<keyword evidence="1" id="KW-1133">Transmembrane helix</keyword>
<dbReference type="InterPro" id="IPR036734">
    <property type="entry name" value="Neur_chan_lig-bd_sf"/>
</dbReference>
<proteinExistence type="predicted"/>
<keyword evidence="4" id="KW-1185">Reference proteome</keyword>
<dbReference type="Gene3D" id="2.70.170.10">
    <property type="entry name" value="Neurotransmitter-gated ion-channel ligand-binding domain"/>
    <property type="match status" value="1"/>
</dbReference>
<gene>
    <name evidence="3" type="primary">Cre-lgc-33</name>
    <name evidence="3" type="ORF">CRE_25951</name>
</gene>
<dbReference type="HOGENOM" id="CLU_1197425_0_0_1"/>
<protein>
    <submittedName>
        <fullName evidence="3">CRE-LGC-33 protein</fullName>
    </submittedName>
</protein>
<dbReference type="FunCoup" id="E3NL09">
    <property type="interactions" value="326"/>
</dbReference>
<sequence length="232" mass="26696">MSSFSSISQNELNELSRKFKYYHSAVRPAAPDNFVSDRNGTFFNIPVEIHLLATRIVNRNLYLEVIIVMSWIDERLRLRELKDRFSMPSEYPPWHPSLVFSPPITSKYTTLAPTTGTMNSYSTIKTTVECQTNAWKYPFESFTCTVSVAPEGDETLTVTQFHDLRTHTQKLLTNVFLGDYPQCSLEFIFRSEWSRALLSSFLPSILIVSSVFFAQWKRRKIQILVSLAAMVG</sequence>
<evidence type="ECO:0000259" key="2">
    <source>
        <dbReference type="Pfam" id="PF02931"/>
    </source>
</evidence>
<dbReference type="InParanoid" id="E3NL09"/>
<dbReference type="Proteomes" id="UP000008281">
    <property type="component" value="Unassembled WGS sequence"/>
</dbReference>
<feature type="non-terminal residue" evidence="3">
    <location>
        <position position="232"/>
    </location>
</feature>
<keyword evidence="1" id="KW-0812">Transmembrane</keyword>
<reference evidence="3" key="1">
    <citation type="submission" date="2007-07" db="EMBL/GenBank/DDBJ databases">
        <title>PCAP assembly of the Caenorhabditis remanei genome.</title>
        <authorList>
            <consortium name="The Caenorhabditis remanei Sequencing Consortium"/>
            <person name="Wilson R.K."/>
        </authorList>
    </citation>
    <scope>NUCLEOTIDE SEQUENCE [LARGE SCALE GENOMIC DNA]</scope>
    <source>
        <strain evidence="3">PB4641</strain>
    </source>
</reference>
<feature type="domain" description="Neurotransmitter-gated ion-channel ligand-binding" evidence="2">
    <location>
        <begin position="19"/>
        <end position="150"/>
    </location>
</feature>
<dbReference type="eggNOG" id="ENOG502S5XS">
    <property type="taxonomic scope" value="Eukaryota"/>
</dbReference>
<name>E3NL09_CAERE</name>
<dbReference type="SUPFAM" id="SSF63712">
    <property type="entry name" value="Nicotinic receptor ligand binding domain-like"/>
    <property type="match status" value="1"/>
</dbReference>
<keyword evidence="1" id="KW-0472">Membrane</keyword>